<keyword evidence="1" id="KW-0472">Membrane</keyword>
<evidence type="ECO:0000256" key="1">
    <source>
        <dbReference type="SAM" id="Phobius"/>
    </source>
</evidence>
<comment type="caution">
    <text evidence="2">The sequence shown here is derived from an EMBL/GenBank/DDBJ whole genome shotgun (WGS) entry which is preliminary data.</text>
</comment>
<dbReference type="Proteomes" id="UP000194236">
    <property type="component" value="Unassembled WGS sequence"/>
</dbReference>
<name>A0A1Y3BJR6_EURMA</name>
<organism evidence="2 3">
    <name type="scientific">Euroglyphus maynei</name>
    <name type="common">Mayne's house dust mite</name>
    <dbReference type="NCBI Taxonomy" id="6958"/>
    <lineage>
        <taxon>Eukaryota</taxon>
        <taxon>Metazoa</taxon>
        <taxon>Ecdysozoa</taxon>
        <taxon>Arthropoda</taxon>
        <taxon>Chelicerata</taxon>
        <taxon>Arachnida</taxon>
        <taxon>Acari</taxon>
        <taxon>Acariformes</taxon>
        <taxon>Sarcoptiformes</taxon>
        <taxon>Astigmata</taxon>
        <taxon>Psoroptidia</taxon>
        <taxon>Analgoidea</taxon>
        <taxon>Pyroglyphidae</taxon>
        <taxon>Pyroglyphinae</taxon>
        <taxon>Euroglyphus</taxon>
    </lineage>
</organism>
<reference evidence="2 3" key="1">
    <citation type="submission" date="2017-03" db="EMBL/GenBank/DDBJ databases">
        <title>Genome Survey of Euroglyphus maynei.</title>
        <authorList>
            <person name="Arlian L.G."/>
            <person name="Morgan M.S."/>
            <person name="Rider S.D."/>
        </authorList>
    </citation>
    <scope>NUCLEOTIDE SEQUENCE [LARGE SCALE GENOMIC DNA]</scope>
    <source>
        <strain evidence="2">Arlian Lab</strain>
        <tissue evidence="2">Whole body</tissue>
    </source>
</reference>
<sequence>MEFWPYKDENFESLGEVSLAILSSTVNRHELTLSYWIALVDYYERISHHDDDDDDDDEDGGGGGGGGYSQLAIVNTYNRFLATGNLDNEEKFQVEHENKNFSRNVQSLSDETSTQIISLSIDGKFYMILITLQPSPSVVIFDDYQMKTMHGILCTSDEEYIFMIPNVNHLMEKCTPPVQQLMDIVFGFNIGETLYLISMFEQYVLRVQKRLVISFQRKFRLHKPRLLDDFIVCMKPTIWPPLSDIDLYGQVQTVTPAKITITDVNFTEQKQSLHYGDNYQLHSDRHRSKHSMWLANFKISIIIVIMFIKYLITITIYFNVGHYCRNICFHL</sequence>
<keyword evidence="1" id="KW-1133">Transmembrane helix</keyword>
<keyword evidence="3" id="KW-1185">Reference proteome</keyword>
<evidence type="ECO:0000313" key="2">
    <source>
        <dbReference type="EMBL" id="OTF79395.1"/>
    </source>
</evidence>
<keyword evidence="1" id="KW-0812">Transmembrane</keyword>
<dbReference type="EMBL" id="MUJZ01023319">
    <property type="protein sequence ID" value="OTF79395.1"/>
    <property type="molecule type" value="Genomic_DNA"/>
</dbReference>
<proteinExistence type="predicted"/>
<protein>
    <submittedName>
        <fullName evidence="2">Uncharacterized protein</fullName>
    </submittedName>
</protein>
<accession>A0A1Y3BJR6</accession>
<dbReference type="OrthoDB" id="6514105at2759"/>
<feature type="transmembrane region" description="Helical" evidence="1">
    <location>
        <begin position="295"/>
        <end position="318"/>
    </location>
</feature>
<evidence type="ECO:0000313" key="3">
    <source>
        <dbReference type="Proteomes" id="UP000194236"/>
    </source>
</evidence>
<dbReference type="AlphaFoldDB" id="A0A1Y3BJR6"/>
<gene>
    <name evidence="2" type="ORF">BLA29_004046</name>
</gene>